<dbReference type="EC" id="3.2.1.18" evidence="3"/>
<dbReference type="Pfam" id="PF13088">
    <property type="entry name" value="BNR_2"/>
    <property type="match status" value="1"/>
</dbReference>
<comment type="similarity">
    <text evidence="2">Belongs to the glycosyl hydrolase 33 family.</text>
</comment>
<evidence type="ECO:0000256" key="2">
    <source>
        <dbReference type="ARBA" id="ARBA00009348"/>
    </source>
</evidence>
<evidence type="ECO:0000256" key="3">
    <source>
        <dbReference type="ARBA" id="ARBA00012733"/>
    </source>
</evidence>
<evidence type="ECO:0000259" key="4">
    <source>
        <dbReference type="Pfam" id="PF13088"/>
    </source>
</evidence>
<dbReference type="Gene3D" id="2.120.10.10">
    <property type="match status" value="1"/>
</dbReference>
<gene>
    <name evidence="5" type="ORF">SAMN05216246_10298</name>
</gene>
<organism evidence="5 6">
    <name type="scientific">Actinomyces denticolens</name>
    <dbReference type="NCBI Taxonomy" id="52767"/>
    <lineage>
        <taxon>Bacteria</taxon>
        <taxon>Bacillati</taxon>
        <taxon>Actinomycetota</taxon>
        <taxon>Actinomycetes</taxon>
        <taxon>Actinomycetales</taxon>
        <taxon>Actinomycetaceae</taxon>
        <taxon>Actinomyces</taxon>
    </lineage>
</organism>
<dbReference type="Proteomes" id="UP000184390">
    <property type="component" value="Unassembled WGS sequence"/>
</dbReference>
<dbReference type="PANTHER" id="PTHR10628">
    <property type="entry name" value="SIALIDASE"/>
    <property type="match status" value="1"/>
</dbReference>
<comment type="caution">
    <text evidence="5">The sequence shown here is derived from an EMBL/GenBank/DDBJ whole genome shotgun (WGS) entry which is preliminary data.</text>
</comment>
<dbReference type="InterPro" id="IPR036278">
    <property type="entry name" value="Sialidase_sf"/>
</dbReference>
<dbReference type="CDD" id="cd15482">
    <property type="entry name" value="Sialidase_non-viral"/>
    <property type="match status" value="1"/>
</dbReference>
<evidence type="ECO:0000256" key="1">
    <source>
        <dbReference type="ARBA" id="ARBA00000427"/>
    </source>
</evidence>
<evidence type="ECO:0000313" key="6">
    <source>
        <dbReference type="Proteomes" id="UP000184390"/>
    </source>
</evidence>
<sequence length="404" mass="40738">MPLPPERLATLTAPLGADGAPAGILRVPALITAPGGGLLLAHDLRPRPEGDAWRGAGGALPDDLPNPNRLWLRRSTDGGATWAEPVPLDPDPALLPGLTGVSDPSLIVADDGAVHLLAAAGSDVGLFGARAPRRYWTPGEPPEPGTMRLLHAVSGDGGLSWRWRDVTDAALPSEDWPDGAVIFPVSGHGLATATGLVQPVVAALAPRPDGSRPLRSACLLSGDGGLTWRLGAPVPLSDGAAASLAGGAATSGTDEHAIASITASAGDLLVMSARDAAYGGTRLESTSADGGSTWSPPEEIPALPDPGCNAGLISLPDATLLLSHAADPAHRRGGRLSARGADGRWRARVDLTGPEEPFGYSDLALVPAAPAGRGPGVIVVHEADGGLVVRRVALAALAAEDGAV</sequence>
<name>A0ABY1I117_9ACTO</name>
<protein>
    <recommendedName>
        <fullName evidence="3">exo-alpha-sialidase</fullName>
        <ecNumber evidence="3">3.2.1.18</ecNumber>
    </recommendedName>
</protein>
<proteinExistence type="inferred from homology"/>
<keyword evidence="6" id="KW-1185">Reference proteome</keyword>
<evidence type="ECO:0000313" key="5">
    <source>
        <dbReference type="EMBL" id="SHI43386.1"/>
    </source>
</evidence>
<dbReference type="RefSeq" id="WP_083600460.1">
    <property type="nucleotide sequence ID" value="NZ_FQYL01000002.1"/>
</dbReference>
<accession>A0ABY1I117</accession>
<feature type="domain" description="Sialidase" evidence="4">
    <location>
        <begin position="147"/>
        <end position="364"/>
    </location>
</feature>
<dbReference type="SUPFAM" id="SSF50939">
    <property type="entry name" value="Sialidases"/>
    <property type="match status" value="1"/>
</dbReference>
<dbReference type="PANTHER" id="PTHR10628:SF30">
    <property type="entry name" value="EXO-ALPHA-SIALIDASE"/>
    <property type="match status" value="1"/>
</dbReference>
<dbReference type="InterPro" id="IPR011040">
    <property type="entry name" value="Sialidase"/>
</dbReference>
<reference evidence="5 6" key="1">
    <citation type="submission" date="2016-11" db="EMBL/GenBank/DDBJ databases">
        <authorList>
            <person name="Varghese N."/>
            <person name="Submissions S."/>
        </authorList>
    </citation>
    <scope>NUCLEOTIDE SEQUENCE [LARGE SCALE GENOMIC DNA]</scope>
    <source>
        <strain evidence="5 6">PA</strain>
    </source>
</reference>
<dbReference type="InterPro" id="IPR026856">
    <property type="entry name" value="Sialidase_fam"/>
</dbReference>
<dbReference type="EMBL" id="FQYL01000002">
    <property type="protein sequence ID" value="SHI43386.1"/>
    <property type="molecule type" value="Genomic_DNA"/>
</dbReference>
<comment type="catalytic activity">
    <reaction evidence="1">
        <text>Hydrolysis of alpha-(2-&gt;3)-, alpha-(2-&gt;6)-, alpha-(2-&gt;8)- glycosidic linkages of terminal sialic acid residues in oligosaccharides, glycoproteins, glycolipids, colominic acid and synthetic substrates.</text>
        <dbReference type="EC" id="3.2.1.18"/>
    </reaction>
</comment>